<dbReference type="Gene3D" id="1.20.1440.120">
    <property type="entry name" value="Recombination protein O, C-terminal domain"/>
    <property type="match status" value="1"/>
</dbReference>
<evidence type="ECO:0000313" key="8">
    <source>
        <dbReference type="EMBL" id="OGZ83950.1"/>
    </source>
</evidence>
<dbReference type="HAMAP" id="MF_00201">
    <property type="entry name" value="RecO"/>
    <property type="match status" value="1"/>
</dbReference>
<dbReference type="AlphaFoldDB" id="A0A1G2JBZ4"/>
<dbReference type="EMBL" id="MHPP01000025">
    <property type="protein sequence ID" value="OGZ83950.1"/>
    <property type="molecule type" value="Genomic_DNA"/>
</dbReference>
<name>A0A1G2JBZ4_9BACT</name>
<keyword evidence="4" id="KW-0233">DNA recombination</keyword>
<evidence type="ECO:0000313" key="9">
    <source>
        <dbReference type="Proteomes" id="UP000177751"/>
    </source>
</evidence>
<evidence type="ECO:0000256" key="3">
    <source>
        <dbReference type="ARBA" id="ARBA00022763"/>
    </source>
</evidence>
<dbReference type="Pfam" id="PF02565">
    <property type="entry name" value="RecO_C"/>
    <property type="match status" value="1"/>
</dbReference>
<dbReference type="InterPro" id="IPR022572">
    <property type="entry name" value="DNA_rep/recomb_RecO_N"/>
</dbReference>
<comment type="similarity">
    <text evidence="1">Belongs to the RecO family.</text>
</comment>
<keyword evidence="3" id="KW-0227">DNA damage</keyword>
<proteinExistence type="inferred from homology"/>
<reference evidence="8 9" key="1">
    <citation type="journal article" date="2016" name="Nat. Commun.">
        <title>Thousands of microbial genomes shed light on interconnected biogeochemical processes in an aquifer system.</title>
        <authorList>
            <person name="Anantharaman K."/>
            <person name="Brown C.T."/>
            <person name="Hug L.A."/>
            <person name="Sharon I."/>
            <person name="Castelle C.J."/>
            <person name="Probst A.J."/>
            <person name="Thomas B.C."/>
            <person name="Singh A."/>
            <person name="Wilkins M.J."/>
            <person name="Karaoz U."/>
            <person name="Brodie E.L."/>
            <person name="Williams K.H."/>
            <person name="Hubbard S.S."/>
            <person name="Banfield J.F."/>
        </authorList>
    </citation>
    <scope>NUCLEOTIDE SEQUENCE [LARGE SCALE GENOMIC DNA]</scope>
</reference>
<dbReference type="GO" id="GO:0006310">
    <property type="term" value="P:DNA recombination"/>
    <property type="evidence" value="ECO:0007669"/>
    <property type="project" value="UniProtKB-KW"/>
</dbReference>
<dbReference type="STRING" id="1802229.A2401_02905"/>
<dbReference type="Gene3D" id="2.40.50.140">
    <property type="entry name" value="Nucleic acid-binding proteins"/>
    <property type="match status" value="1"/>
</dbReference>
<dbReference type="PANTHER" id="PTHR33991">
    <property type="entry name" value="DNA REPAIR PROTEIN RECO"/>
    <property type="match status" value="1"/>
</dbReference>
<sequence length="242" mass="27433">KTDVAEADRIFSVVTEDFGRLEIRGKAIRKINSKLRAGVDLFCFSEIEFIQGKNNKTLTDSAKIDKFGNKGKDMEKVKIACQISDALDNFIKGQEKDESIWNLLIETFEKLNNSSIKPKKLNMIYYYFLWNFYSLLGYRPEVQKCIACKNKLNPCAVYFSNKEGGVICANCAKHGNGSQKINSDIVKVLRLILKKDWQTISRLKTEPPLADMLKETSAHYGLYLLSSHSFKSGLRNPAGVVE</sequence>
<organism evidence="8 9">
    <name type="scientific">Candidatus Staskawiczbacteria bacterium RIFOXYC1_FULL_38_18</name>
    <dbReference type="NCBI Taxonomy" id="1802229"/>
    <lineage>
        <taxon>Bacteria</taxon>
        <taxon>Candidatus Staskawicziibacteriota</taxon>
    </lineage>
</organism>
<dbReference type="NCBIfam" id="TIGR00613">
    <property type="entry name" value="reco"/>
    <property type="match status" value="1"/>
</dbReference>
<gene>
    <name evidence="8" type="ORF">A2401_02905</name>
</gene>
<protein>
    <recommendedName>
        <fullName evidence="2">DNA repair protein RecO</fullName>
    </recommendedName>
    <alternativeName>
        <fullName evidence="6">Recombination protein O</fullName>
    </alternativeName>
</protein>
<evidence type="ECO:0000256" key="6">
    <source>
        <dbReference type="ARBA" id="ARBA00033409"/>
    </source>
</evidence>
<feature type="non-terminal residue" evidence="8">
    <location>
        <position position="1"/>
    </location>
</feature>
<evidence type="ECO:0000259" key="7">
    <source>
        <dbReference type="Pfam" id="PF11967"/>
    </source>
</evidence>
<evidence type="ECO:0000256" key="2">
    <source>
        <dbReference type="ARBA" id="ARBA00021310"/>
    </source>
</evidence>
<dbReference type="InterPro" id="IPR003717">
    <property type="entry name" value="RecO"/>
</dbReference>
<dbReference type="Pfam" id="PF11967">
    <property type="entry name" value="RecO_N"/>
    <property type="match status" value="1"/>
</dbReference>
<comment type="caution">
    <text evidence="8">The sequence shown here is derived from an EMBL/GenBank/DDBJ whole genome shotgun (WGS) entry which is preliminary data.</text>
</comment>
<accession>A0A1G2JBZ4</accession>
<evidence type="ECO:0000256" key="1">
    <source>
        <dbReference type="ARBA" id="ARBA00007452"/>
    </source>
</evidence>
<dbReference type="PANTHER" id="PTHR33991:SF1">
    <property type="entry name" value="DNA REPAIR PROTEIN RECO"/>
    <property type="match status" value="1"/>
</dbReference>
<dbReference type="GO" id="GO:0043590">
    <property type="term" value="C:bacterial nucleoid"/>
    <property type="evidence" value="ECO:0007669"/>
    <property type="project" value="TreeGrafter"/>
</dbReference>
<dbReference type="GO" id="GO:0006302">
    <property type="term" value="P:double-strand break repair"/>
    <property type="evidence" value="ECO:0007669"/>
    <property type="project" value="TreeGrafter"/>
</dbReference>
<dbReference type="SUPFAM" id="SSF57863">
    <property type="entry name" value="ArfGap/RecO-like zinc finger"/>
    <property type="match status" value="1"/>
</dbReference>
<evidence type="ECO:0000256" key="4">
    <source>
        <dbReference type="ARBA" id="ARBA00023172"/>
    </source>
</evidence>
<dbReference type="Proteomes" id="UP000177751">
    <property type="component" value="Unassembled WGS sequence"/>
</dbReference>
<feature type="domain" description="DNA replication/recombination mediator RecO N-terminal" evidence="7">
    <location>
        <begin position="3"/>
        <end position="61"/>
    </location>
</feature>
<dbReference type="InterPro" id="IPR012340">
    <property type="entry name" value="NA-bd_OB-fold"/>
</dbReference>
<evidence type="ECO:0000256" key="5">
    <source>
        <dbReference type="ARBA" id="ARBA00023204"/>
    </source>
</evidence>
<dbReference type="InterPro" id="IPR042242">
    <property type="entry name" value="RecO_C"/>
</dbReference>
<keyword evidence="5" id="KW-0234">DNA repair</keyword>
<dbReference type="InterPro" id="IPR037278">
    <property type="entry name" value="ARFGAP/RecO"/>
</dbReference>